<dbReference type="OrthoDB" id="2756618at2759"/>
<sequence>MIPAADDTHSPFVSFSWLWSCFPVDPSQLVQGAISAAAEAVNLQDRTFHTYRTSIKVVVPQFEFLRNPSRWLPGSFLGFRHIYKSAWTNVPPVSAMLTISLLDVNLSVAVLESLFYGVYVILASYILYLMIMRHQERSRHSNSNYNFTNRRCFNSPFLSPVALGVFSVFMAVTAHWVLNVVRLYTAFHDCQAGCLGPQRFYSDYSQTTEVLKYALMTVSISVGEALIIHHLWVVWGFRTLIIIVPSTALLGFTTFGIALTYQLSNYSVDDSAFKAAFRRWCSGICFCTIGTSTYTTVFIWYKLWNTSRATTSLALRSSLTKIIRIFLNSAALVSVWSLFHAVTFEIGSNLQFLAVDCIPVITGISNLLIQIRLHWDLTDNSQQCINSTSHMAPHIGFAPIDLEVGSNHLEDSRTQSKEDISTKTESV</sequence>
<gene>
    <name evidence="2" type="ORF">MSAN_01747600</name>
</gene>
<evidence type="ECO:0000313" key="3">
    <source>
        <dbReference type="Proteomes" id="UP000623467"/>
    </source>
</evidence>
<organism evidence="2 3">
    <name type="scientific">Mycena sanguinolenta</name>
    <dbReference type="NCBI Taxonomy" id="230812"/>
    <lineage>
        <taxon>Eukaryota</taxon>
        <taxon>Fungi</taxon>
        <taxon>Dikarya</taxon>
        <taxon>Basidiomycota</taxon>
        <taxon>Agaricomycotina</taxon>
        <taxon>Agaricomycetes</taxon>
        <taxon>Agaricomycetidae</taxon>
        <taxon>Agaricales</taxon>
        <taxon>Marasmiineae</taxon>
        <taxon>Mycenaceae</taxon>
        <taxon>Mycena</taxon>
    </lineage>
</organism>
<proteinExistence type="predicted"/>
<name>A0A8H6XTR5_9AGAR</name>
<feature type="transmembrane region" description="Helical" evidence="1">
    <location>
        <begin position="113"/>
        <end position="131"/>
    </location>
</feature>
<evidence type="ECO:0000256" key="1">
    <source>
        <dbReference type="SAM" id="Phobius"/>
    </source>
</evidence>
<dbReference type="Proteomes" id="UP000623467">
    <property type="component" value="Unassembled WGS sequence"/>
</dbReference>
<keyword evidence="1" id="KW-0812">Transmembrane</keyword>
<accession>A0A8H6XTR5</accession>
<feature type="transmembrane region" description="Helical" evidence="1">
    <location>
        <begin position="280"/>
        <end position="301"/>
    </location>
</feature>
<feature type="transmembrane region" description="Helical" evidence="1">
    <location>
        <begin position="322"/>
        <end position="344"/>
    </location>
</feature>
<dbReference type="AlphaFoldDB" id="A0A8H6XTR5"/>
<evidence type="ECO:0000313" key="2">
    <source>
        <dbReference type="EMBL" id="KAF7347955.1"/>
    </source>
</evidence>
<reference evidence="2" key="1">
    <citation type="submission" date="2020-05" db="EMBL/GenBank/DDBJ databases">
        <title>Mycena genomes resolve the evolution of fungal bioluminescence.</title>
        <authorList>
            <person name="Tsai I.J."/>
        </authorList>
    </citation>
    <scope>NUCLEOTIDE SEQUENCE</scope>
    <source>
        <strain evidence="2">160909Yilan</strain>
    </source>
</reference>
<keyword evidence="1" id="KW-0472">Membrane</keyword>
<feature type="transmembrane region" description="Helical" evidence="1">
    <location>
        <begin position="213"/>
        <end position="233"/>
    </location>
</feature>
<keyword evidence="1" id="KW-1133">Transmembrane helix</keyword>
<keyword evidence="3" id="KW-1185">Reference proteome</keyword>
<feature type="transmembrane region" description="Helical" evidence="1">
    <location>
        <begin position="240"/>
        <end position="260"/>
    </location>
</feature>
<comment type="caution">
    <text evidence="2">The sequence shown here is derived from an EMBL/GenBank/DDBJ whole genome shotgun (WGS) entry which is preliminary data.</text>
</comment>
<feature type="transmembrane region" description="Helical" evidence="1">
    <location>
        <begin position="152"/>
        <end position="178"/>
    </location>
</feature>
<dbReference type="EMBL" id="JACAZH010000017">
    <property type="protein sequence ID" value="KAF7347955.1"/>
    <property type="molecule type" value="Genomic_DNA"/>
</dbReference>
<protein>
    <submittedName>
        <fullName evidence="2">Uncharacterized protein</fullName>
    </submittedName>
</protein>